<evidence type="ECO:0000256" key="1">
    <source>
        <dbReference type="SAM" id="MobiDB-lite"/>
    </source>
</evidence>
<dbReference type="PANTHER" id="PTHR36380">
    <property type="entry name" value="BNAA03G58330D PROTEIN"/>
    <property type="match status" value="1"/>
</dbReference>
<dbReference type="PANTHER" id="PTHR36380:SF1">
    <property type="entry name" value="OS01G0755100 PROTEIN"/>
    <property type="match status" value="1"/>
</dbReference>
<dbReference type="Proteomes" id="UP000594261">
    <property type="component" value="Chromosome 5"/>
</dbReference>
<dbReference type="EnsemblPlants" id="QL05p044409:mrna">
    <property type="protein sequence ID" value="QL05p044409:mrna"/>
    <property type="gene ID" value="QL05p044409"/>
</dbReference>
<keyword evidence="4" id="KW-1185">Reference proteome</keyword>
<organism evidence="3 4">
    <name type="scientific">Quercus lobata</name>
    <name type="common">Valley oak</name>
    <dbReference type="NCBI Taxonomy" id="97700"/>
    <lineage>
        <taxon>Eukaryota</taxon>
        <taxon>Viridiplantae</taxon>
        <taxon>Streptophyta</taxon>
        <taxon>Embryophyta</taxon>
        <taxon>Tracheophyta</taxon>
        <taxon>Spermatophyta</taxon>
        <taxon>Magnoliopsida</taxon>
        <taxon>eudicotyledons</taxon>
        <taxon>Gunneridae</taxon>
        <taxon>Pentapetalae</taxon>
        <taxon>rosids</taxon>
        <taxon>fabids</taxon>
        <taxon>Fagales</taxon>
        <taxon>Fagaceae</taxon>
        <taxon>Quercus</taxon>
    </lineage>
</organism>
<accession>A0A7N2R4W9</accession>
<protein>
    <submittedName>
        <fullName evidence="3">Uncharacterized protein</fullName>
    </submittedName>
</protein>
<reference evidence="3" key="2">
    <citation type="submission" date="2021-01" db="UniProtKB">
        <authorList>
            <consortium name="EnsemblPlants"/>
        </authorList>
    </citation>
    <scope>IDENTIFICATION</scope>
</reference>
<name>A0A7N2R4W9_QUELO</name>
<feature type="signal peptide" evidence="2">
    <location>
        <begin position="1"/>
        <end position="16"/>
    </location>
</feature>
<proteinExistence type="predicted"/>
<dbReference type="InParanoid" id="A0A7N2R4W9"/>
<evidence type="ECO:0000313" key="3">
    <source>
        <dbReference type="EnsemblPlants" id="QL05p044409:mrna"/>
    </source>
</evidence>
<feature type="region of interest" description="Disordered" evidence="1">
    <location>
        <begin position="46"/>
        <end position="67"/>
    </location>
</feature>
<evidence type="ECO:0000256" key="2">
    <source>
        <dbReference type="SAM" id="SignalP"/>
    </source>
</evidence>
<feature type="chain" id="PRO_5029872839" evidence="2">
    <location>
        <begin position="17"/>
        <end position="376"/>
    </location>
</feature>
<dbReference type="OMA" id="SMISEWQ"/>
<keyword evidence="2" id="KW-0732">Signal</keyword>
<dbReference type="Gramene" id="QL05p044409:mrna">
    <property type="protein sequence ID" value="QL05p044409:mrna"/>
    <property type="gene ID" value="QL05p044409"/>
</dbReference>
<dbReference type="EMBL" id="LRBV02000005">
    <property type="status" value="NOT_ANNOTATED_CDS"/>
    <property type="molecule type" value="Genomic_DNA"/>
</dbReference>
<sequence>MCLTILLLFLRSETRPLNPNIEGSNQFRSLLALVQDAKEMLNYDSLSEDTTPHRDPAREIPGGSDAKHHYKHQKENFVNLSSLTGKITECGARTSVTSKLVLSSMESLRHLKNVSAERNKLCSIKAGKRTPDLSSIKTSRYYSHIGLQRNKVLSSSISRREINSLEKSEKKMKVQGNIALKTERCVDSTEKQMSQSPSLKRKTFEEATLQASNADSVYLKPLKRLSASPSESSNSKLPLESVLGEQVCIHGIQAESGAKHVFTDQRTSGLECAREVNMMDLEIPLVMENDGNDEKAEAYTKELDDICNMLRKKHEEAKEILVRAIVNNNNLLMLNHPIYDEKISLLSLMLNSEFRFPTDVQGASSMISEWQQQFSY</sequence>
<evidence type="ECO:0000313" key="4">
    <source>
        <dbReference type="Proteomes" id="UP000594261"/>
    </source>
</evidence>
<dbReference type="AlphaFoldDB" id="A0A7N2R4W9"/>
<reference evidence="3 4" key="1">
    <citation type="journal article" date="2016" name="G3 (Bethesda)">
        <title>First Draft Assembly and Annotation of the Genome of a California Endemic Oak Quercus lobata Nee (Fagaceae).</title>
        <authorList>
            <person name="Sork V.L."/>
            <person name="Fitz-Gibbon S.T."/>
            <person name="Puiu D."/>
            <person name="Crepeau M."/>
            <person name="Gugger P.F."/>
            <person name="Sherman R."/>
            <person name="Stevens K."/>
            <person name="Langley C.H."/>
            <person name="Pellegrini M."/>
            <person name="Salzberg S.L."/>
        </authorList>
    </citation>
    <scope>NUCLEOTIDE SEQUENCE [LARGE SCALE GENOMIC DNA]</scope>
    <source>
        <strain evidence="3 4">cv. SW786</strain>
    </source>
</reference>
<dbReference type="InterPro" id="IPR038777">
    <property type="entry name" value="At4g18490-like"/>
</dbReference>